<dbReference type="InterPro" id="IPR044245">
    <property type="entry name" value="Spartan"/>
</dbReference>
<protein>
    <submittedName>
        <fullName evidence="3">SprT-like domain-containing protein</fullName>
    </submittedName>
</protein>
<dbReference type="GO" id="GO:0031593">
    <property type="term" value="F:polyubiquitin modification-dependent protein binding"/>
    <property type="evidence" value="ECO:0000318"/>
    <property type="project" value="GO_Central"/>
</dbReference>
<reference evidence="4" key="1">
    <citation type="journal article" date="2008" name="Nat. Genet.">
        <title>The Pristionchus pacificus genome provides a unique perspective on nematode lifestyle and parasitism.</title>
        <authorList>
            <person name="Dieterich C."/>
            <person name="Clifton S.W."/>
            <person name="Schuster L.N."/>
            <person name="Chinwalla A."/>
            <person name="Delehaunty K."/>
            <person name="Dinkelacker I."/>
            <person name="Fulton L."/>
            <person name="Fulton R."/>
            <person name="Godfrey J."/>
            <person name="Minx P."/>
            <person name="Mitreva M."/>
            <person name="Roeseler W."/>
            <person name="Tian H."/>
            <person name="Witte H."/>
            <person name="Yang S.P."/>
            <person name="Wilson R.K."/>
            <person name="Sommer R.J."/>
        </authorList>
    </citation>
    <scope>NUCLEOTIDE SEQUENCE [LARGE SCALE GENOMIC DNA]</scope>
    <source>
        <strain evidence="4">PS312</strain>
    </source>
</reference>
<evidence type="ECO:0000313" key="3">
    <source>
        <dbReference type="EnsemblMetazoa" id="PPA33656.1"/>
    </source>
</evidence>
<dbReference type="AlphaFoldDB" id="A0A2A6BLG0"/>
<sequence>MASTASSTPSTPTTPWPWSANRDTPFDIDVVHLTDWFTYICEKYFSGVAFDRTQIEIVWSPSMVKQAGKCEFPTASSATIKLNRKLLESLPMEETVETLIRECIHAILHVSKASKDTFQLEARRIQAIDARLVCLDIETTSYGDKVNMLKKFHWRCSGRCSCERIPGLEKYVETGGWVSRARNRAPGSGDRDWQRHQAQCGGQFVPRRYRRGYGVAPIPQ</sequence>
<dbReference type="PANTHER" id="PTHR21220:SF0">
    <property type="entry name" value="DNA-DEPENDENT METALLOPROTEASE SPRTN"/>
    <property type="match status" value="1"/>
</dbReference>
<accession>A0A2A6BLG0</accession>
<name>A0A2A6BLG0_PRIPA</name>
<dbReference type="GO" id="GO:0006974">
    <property type="term" value="P:DNA damage response"/>
    <property type="evidence" value="ECO:0000318"/>
    <property type="project" value="GO_Central"/>
</dbReference>
<dbReference type="SMART" id="SM00731">
    <property type="entry name" value="SprT"/>
    <property type="match status" value="1"/>
</dbReference>
<dbReference type="GO" id="GO:0004222">
    <property type="term" value="F:metalloendopeptidase activity"/>
    <property type="evidence" value="ECO:0007669"/>
    <property type="project" value="InterPro"/>
</dbReference>
<dbReference type="InterPro" id="IPR006640">
    <property type="entry name" value="SprT-like_domain"/>
</dbReference>
<gene>
    <name evidence="3" type="primary">WBGene00272025</name>
</gene>
<dbReference type="Proteomes" id="UP000005239">
    <property type="component" value="Unassembled WGS sequence"/>
</dbReference>
<dbReference type="OrthoDB" id="5236983at2759"/>
<dbReference type="PANTHER" id="PTHR21220">
    <property type="entry name" value="DNA-DEPENDENT METALLOPROTEASE SPRTN"/>
    <property type="match status" value="1"/>
</dbReference>
<evidence type="ECO:0000313" key="4">
    <source>
        <dbReference type="Proteomes" id="UP000005239"/>
    </source>
</evidence>
<dbReference type="EnsemblMetazoa" id="PPA33656.1">
    <property type="protein sequence ID" value="PPA33656.1"/>
    <property type="gene ID" value="WBGene00272025"/>
</dbReference>
<accession>A0A8R1UJB3</accession>
<dbReference type="InterPro" id="IPR055220">
    <property type="entry name" value="SPRTN_ZBD"/>
</dbReference>
<dbReference type="GO" id="GO:0003697">
    <property type="term" value="F:single-stranded DNA binding"/>
    <property type="evidence" value="ECO:0007669"/>
    <property type="project" value="InterPro"/>
</dbReference>
<dbReference type="Pfam" id="PF10263">
    <property type="entry name" value="SprT-like"/>
    <property type="match status" value="1"/>
</dbReference>
<keyword evidence="2" id="KW-0539">Nucleus</keyword>
<keyword evidence="4" id="KW-1185">Reference proteome</keyword>
<comment type="subcellular location">
    <subcellularLocation>
        <location evidence="1">Nucleus</location>
    </subcellularLocation>
</comment>
<reference evidence="3" key="2">
    <citation type="submission" date="2022-06" db="UniProtKB">
        <authorList>
            <consortium name="EnsemblMetazoa"/>
        </authorList>
    </citation>
    <scope>IDENTIFICATION</scope>
    <source>
        <strain evidence="3">PS312</strain>
    </source>
</reference>
<proteinExistence type="predicted"/>
<dbReference type="GO" id="GO:0005634">
    <property type="term" value="C:nucleus"/>
    <property type="evidence" value="ECO:0000318"/>
    <property type="project" value="GO_Central"/>
</dbReference>
<organism evidence="3 4">
    <name type="scientific">Pristionchus pacificus</name>
    <name type="common">Parasitic nematode worm</name>
    <dbReference type="NCBI Taxonomy" id="54126"/>
    <lineage>
        <taxon>Eukaryota</taxon>
        <taxon>Metazoa</taxon>
        <taxon>Ecdysozoa</taxon>
        <taxon>Nematoda</taxon>
        <taxon>Chromadorea</taxon>
        <taxon>Rhabditida</taxon>
        <taxon>Rhabditina</taxon>
        <taxon>Diplogasteromorpha</taxon>
        <taxon>Diplogasteroidea</taxon>
        <taxon>Neodiplogasteridae</taxon>
        <taxon>Pristionchus</taxon>
    </lineage>
</organism>
<evidence type="ECO:0000256" key="1">
    <source>
        <dbReference type="ARBA" id="ARBA00004123"/>
    </source>
</evidence>
<evidence type="ECO:0000256" key="2">
    <source>
        <dbReference type="ARBA" id="ARBA00023242"/>
    </source>
</evidence>
<dbReference type="Pfam" id="PF22934">
    <property type="entry name" value="SPRTN_ZBD"/>
    <property type="match status" value="1"/>
</dbReference>